<protein>
    <submittedName>
        <fullName evidence="2">Uncharacterized protein</fullName>
    </submittedName>
</protein>
<dbReference type="PANTHER" id="PTHR19288">
    <property type="entry name" value="4-NITROPHENYLPHOSPHATASE-RELATED"/>
    <property type="match status" value="1"/>
</dbReference>
<keyword evidence="3" id="KW-1185">Reference proteome</keyword>
<dbReference type="InterPro" id="IPR006549">
    <property type="entry name" value="HAD-SF_hydro_IIIA"/>
</dbReference>
<reference evidence="2" key="1">
    <citation type="journal article" date="2020" name="Fungal Divers.">
        <title>Resolving the Mortierellaceae phylogeny through synthesis of multi-gene phylogenetics and phylogenomics.</title>
        <authorList>
            <person name="Vandepol N."/>
            <person name="Liber J."/>
            <person name="Desiro A."/>
            <person name="Na H."/>
            <person name="Kennedy M."/>
            <person name="Barry K."/>
            <person name="Grigoriev I.V."/>
            <person name="Miller A.N."/>
            <person name="O'Donnell K."/>
            <person name="Stajich J.E."/>
            <person name="Bonito G."/>
        </authorList>
    </citation>
    <scope>NUCLEOTIDE SEQUENCE</scope>
    <source>
        <strain evidence="2">NRRL 28262</strain>
    </source>
</reference>
<dbReference type="EMBL" id="JAAAIL010001067">
    <property type="protein sequence ID" value="KAG0271765.1"/>
    <property type="molecule type" value="Genomic_DNA"/>
</dbReference>
<evidence type="ECO:0000313" key="3">
    <source>
        <dbReference type="Proteomes" id="UP001194580"/>
    </source>
</evidence>
<feature type="compositionally biased region" description="Basic and acidic residues" evidence="1">
    <location>
        <begin position="229"/>
        <end position="250"/>
    </location>
</feature>
<organism evidence="2 3">
    <name type="scientific">Linnemannia exigua</name>
    <dbReference type="NCBI Taxonomy" id="604196"/>
    <lineage>
        <taxon>Eukaryota</taxon>
        <taxon>Fungi</taxon>
        <taxon>Fungi incertae sedis</taxon>
        <taxon>Mucoromycota</taxon>
        <taxon>Mortierellomycotina</taxon>
        <taxon>Mortierellomycetes</taxon>
        <taxon>Mortierellales</taxon>
        <taxon>Mortierellaceae</taxon>
        <taxon>Linnemannia</taxon>
    </lineage>
</organism>
<dbReference type="Gene3D" id="3.40.50.1000">
    <property type="entry name" value="HAD superfamily/HAD-like"/>
    <property type="match status" value="1"/>
</dbReference>
<dbReference type="GO" id="GO:0005737">
    <property type="term" value="C:cytoplasm"/>
    <property type="evidence" value="ECO:0007669"/>
    <property type="project" value="TreeGrafter"/>
</dbReference>
<feature type="compositionally biased region" description="Polar residues" evidence="1">
    <location>
        <begin position="254"/>
        <end position="267"/>
    </location>
</feature>
<dbReference type="InterPro" id="IPR027706">
    <property type="entry name" value="PGP_Pase"/>
</dbReference>
<evidence type="ECO:0000256" key="1">
    <source>
        <dbReference type="SAM" id="MobiDB-lite"/>
    </source>
</evidence>
<dbReference type="Proteomes" id="UP001194580">
    <property type="component" value="Unassembled WGS sequence"/>
</dbReference>
<dbReference type="PANTHER" id="PTHR19288:SF25">
    <property type="entry name" value="PHOSPHATIDYLGLYCEROPHOSPHATASE GEP4, MITOCHONDRIAL"/>
    <property type="match status" value="1"/>
</dbReference>
<dbReference type="GO" id="GO:0008962">
    <property type="term" value="F:phosphatidylglycerophosphatase activity"/>
    <property type="evidence" value="ECO:0007669"/>
    <property type="project" value="InterPro"/>
</dbReference>
<evidence type="ECO:0000313" key="2">
    <source>
        <dbReference type="EMBL" id="KAG0271765.1"/>
    </source>
</evidence>
<dbReference type="InterPro" id="IPR010021">
    <property type="entry name" value="PGPP1/Gep4"/>
</dbReference>
<dbReference type="Pfam" id="PF09419">
    <property type="entry name" value="PGP_phosphatase"/>
    <property type="match status" value="1"/>
</dbReference>
<name>A0AAD4D8W2_9FUNG</name>
<dbReference type="NCBIfam" id="TIGR01662">
    <property type="entry name" value="HAD-SF-IIIA"/>
    <property type="match status" value="1"/>
</dbReference>
<dbReference type="AlphaFoldDB" id="A0AAD4D8W2"/>
<sequence length="355" mass="38752">MGQSFNLQGILQSFRVLTSPRLMVPNIVVRDIRDINFEQLHKSGIIAIAFDKDNCLTKPYGLELHPPFQDAWKRCRKVYKDQVVIVSNSAGTPDDKDNQQAQAIEQALQVNVLRHQEKKPSGGQELLDHFSGIKAARIAFVGDRALTDVVFGNNYGMLTILTRDVVTEEGDNPMALRIRRLEHRVLAFLDRMNIKAQPHPIPIDLHAVVLQAPPPPESEEEAKADIVAEETRQKEAKESEEREAKFERSKRAQKMTTHPSSNTGVSSTAATTTGAPAVAAAAAAAAQAHVHTGQTASSQTGSVGSAGGFSTQVEPQILSHEQGTGWERTITQVPGEEPVHSIKLAGHIKGIPGRR</sequence>
<proteinExistence type="predicted"/>
<feature type="region of interest" description="Disordered" evidence="1">
    <location>
        <begin position="229"/>
        <end position="270"/>
    </location>
</feature>
<gene>
    <name evidence="2" type="ORF">BGZ95_000376</name>
</gene>
<dbReference type="SUPFAM" id="SSF56784">
    <property type="entry name" value="HAD-like"/>
    <property type="match status" value="1"/>
</dbReference>
<dbReference type="InterPro" id="IPR023214">
    <property type="entry name" value="HAD_sf"/>
</dbReference>
<accession>A0AAD4D8W2</accession>
<comment type="caution">
    <text evidence="2">The sequence shown here is derived from an EMBL/GenBank/DDBJ whole genome shotgun (WGS) entry which is preliminary data.</text>
</comment>
<dbReference type="InterPro" id="IPR036412">
    <property type="entry name" value="HAD-like_sf"/>
</dbReference>
<dbReference type="NCBIfam" id="TIGR01668">
    <property type="entry name" value="YqeG_hyp_ppase"/>
    <property type="match status" value="1"/>
</dbReference>